<sequence length="121" mass="14144">MVLSKGVTEAQQRAKLRAKEYFRRERLDYPGKVNKNNQCLTDEFSSKDRQARKEAAERIKQRALILRSSLEEEMRYVIASQPNALMAMRACTIYLITSDTREHGKNVYYSKNPKLEKLLES</sequence>
<protein>
    <submittedName>
        <fullName evidence="1">Uncharacterized protein</fullName>
    </submittedName>
</protein>
<proteinExistence type="predicted"/>
<comment type="caution">
    <text evidence="1">The sequence shown here is derived from an EMBL/GenBank/DDBJ whole genome shotgun (WGS) entry which is preliminary data.</text>
</comment>
<evidence type="ECO:0000313" key="1">
    <source>
        <dbReference type="EMBL" id="CAL5141139.1"/>
    </source>
</evidence>
<reference evidence="1" key="1">
    <citation type="submission" date="2024-06" db="EMBL/GenBank/DDBJ databases">
        <authorList>
            <person name="Liu X."/>
            <person name="Lenzi L."/>
            <person name="Haldenby T S."/>
            <person name="Uol C."/>
        </authorList>
    </citation>
    <scope>NUCLEOTIDE SEQUENCE</scope>
</reference>
<evidence type="ECO:0000313" key="2">
    <source>
        <dbReference type="Proteomes" id="UP001497525"/>
    </source>
</evidence>
<dbReference type="EMBL" id="CAXLJL010000822">
    <property type="protein sequence ID" value="CAL5141139.1"/>
    <property type="molecule type" value="Genomic_DNA"/>
</dbReference>
<dbReference type="AlphaFoldDB" id="A0AAV2TXA3"/>
<gene>
    <name evidence="1" type="ORF">CDAUBV1_LOCUS16409</name>
</gene>
<dbReference type="Proteomes" id="UP001497525">
    <property type="component" value="Unassembled WGS sequence"/>
</dbReference>
<name>A0AAV2TXA3_CALDB</name>
<organism evidence="1 2">
    <name type="scientific">Calicophoron daubneyi</name>
    <name type="common">Rumen fluke</name>
    <name type="synonym">Paramphistomum daubneyi</name>
    <dbReference type="NCBI Taxonomy" id="300641"/>
    <lineage>
        <taxon>Eukaryota</taxon>
        <taxon>Metazoa</taxon>
        <taxon>Spiralia</taxon>
        <taxon>Lophotrochozoa</taxon>
        <taxon>Platyhelminthes</taxon>
        <taxon>Trematoda</taxon>
        <taxon>Digenea</taxon>
        <taxon>Plagiorchiida</taxon>
        <taxon>Pronocephalata</taxon>
        <taxon>Paramphistomoidea</taxon>
        <taxon>Paramphistomidae</taxon>
        <taxon>Calicophoron</taxon>
    </lineage>
</organism>
<accession>A0AAV2TXA3</accession>